<evidence type="ECO:0000313" key="1">
    <source>
        <dbReference type="EMBL" id="KAF5588587.1"/>
    </source>
</evidence>
<dbReference type="EMBL" id="JAAOAV010000217">
    <property type="protein sequence ID" value="KAF5588587.1"/>
    <property type="molecule type" value="Genomic_DNA"/>
</dbReference>
<reference evidence="1 2" key="1">
    <citation type="submission" date="2020-05" db="EMBL/GenBank/DDBJ databases">
        <title>Identification and distribution of gene clusters putatively required for synthesis of sphingolipid metabolism inhibitors in phylogenetically diverse species of the filamentous fungus Fusarium.</title>
        <authorList>
            <person name="Kim H.-S."/>
            <person name="Busman M."/>
            <person name="Brown D.W."/>
            <person name="Divon H."/>
            <person name="Uhlig S."/>
            <person name="Proctor R.H."/>
        </authorList>
    </citation>
    <scope>NUCLEOTIDE SEQUENCE [LARGE SCALE GENOMIC DNA]</scope>
    <source>
        <strain evidence="1 2">NRRL 66333</strain>
    </source>
</reference>
<proteinExistence type="predicted"/>
<sequence>MVCRYTATSDIAISRGEIVIRLDLRQGSVAFSAIVSIGRASRDEVTLHHQQDKGVSSSFTLANAVDGVAKPLVHRVTDECNYLLVQAKEFLEAAKPIALEFGFAYGAEGGLAGTQRMETTMQPELSVGKTHSEDPIVLFMTFAWTPRGGASYRGNLCNREVCIGSITH</sequence>
<protein>
    <submittedName>
        <fullName evidence="1">Transcriptional activator srcap</fullName>
    </submittedName>
</protein>
<dbReference type="Proteomes" id="UP000547976">
    <property type="component" value="Unassembled WGS sequence"/>
</dbReference>
<dbReference type="GeneID" id="59310845"/>
<accession>A0A8H5LCC4</accession>
<keyword evidence="2" id="KW-1185">Reference proteome</keyword>
<evidence type="ECO:0000313" key="2">
    <source>
        <dbReference type="Proteomes" id="UP000547976"/>
    </source>
</evidence>
<gene>
    <name evidence="1" type="ORF">FSUBG_11444</name>
</gene>
<organism evidence="1 2">
    <name type="scientific">Gibberella subglutinans</name>
    <name type="common">Fusarium subglutinans</name>
    <dbReference type="NCBI Taxonomy" id="42677"/>
    <lineage>
        <taxon>Eukaryota</taxon>
        <taxon>Fungi</taxon>
        <taxon>Dikarya</taxon>
        <taxon>Ascomycota</taxon>
        <taxon>Pezizomycotina</taxon>
        <taxon>Sordariomycetes</taxon>
        <taxon>Hypocreomycetidae</taxon>
        <taxon>Hypocreales</taxon>
        <taxon>Nectriaceae</taxon>
        <taxon>Fusarium</taxon>
        <taxon>Fusarium fujikuroi species complex</taxon>
    </lineage>
</organism>
<name>A0A8H5LCC4_GIBSU</name>
<dbReference type="OrthoDB" id="5352492at2759"/>
<dbReference type="AlphaFoldDB" id="A0A8H5LCC4"/>
<comment type="caution">
    <text evidence="1">The sequence shown here is derived from an EMBL/GenBank/DDBJ whole genome shotgun (WGS) entry which is preliminary data.</text>
</comment>
<dbReference type="RefSeq" id="XP_036533075.1">
    <property type="nucleotide sequence ID" value="XM_036676127.1"/>
</dbReference>